<evidence type="ECO:0000313" key="1">
    <source>
        <dbReference type="EMBL" id="CAF1833069.1"/>
    </source>
</evidence>
<dbReference type="AlphaFoldDB" id="A0A816JFA8"/>
<name>A0A816JFA8_BRANA</name>
<reference evidence="1" key="1">
    <citation type="submission" date="2021-01" db="EMBL/GenBank/DDBJ databases">
        <authorList>
            <consortium name="Genoscope - CEA"/>
            <person name="William W."/>
        </authorList>
    </citation>
    <scope>NUCLEOTIDE SEQUENCE</scope>
</reference>
<organism evidence="1">
    <name type="scientific">Brassica napus</name>
    <name type="common">Rape</name>
    <dbReference type="NCBI Taxonomy" id="3708"/>
    <lineage>
        <taxon>Eukaryota</taxon>
        <taxon>Viridiplantae</taxon>
        <taxon>Streptophyta</taxon>
        <taxon>Embryophyta</taxon>
        <taxon>Tracheophyta</taxon>
        <taxon>Spermatophyta</taxon>
        <taxon>Magnoliopsida</taxon>
        <taxon>eudicotyledons</taxon>
        <taxon>Gunneridae</taxon>
        <taxon>Pentapetalae</taxon>
        <taxon>rosids</taxon>
        <taxon>malvids</taxon>
        <taxon>Brassicales</taxon>
        <taxon>Brassicaceae</taxon>
        <taxon>Brassiceae</taxon>
        <taxon>Brassica</taxon>
    </lineage>
</organism>
<protein>
    <submittedName>
        <fullName evidence="1">(rape) hypothetical protein</fullName>
    </submittedName>
</protein>
<accession>A0A816JFA8</accession>
<dbReference type="Proteomes" id="UP001295469">
    <property type="component" value="Chromosome C04"/>
</dbReference>
<dbReference type="EMBL" id="HG994368">
    <property type="protein sequence ID" value="CAF1833069.1"/>
    <property type="molecule type" value="Genomic_DNA"/>
</dbReference>
<sequence>MAAVSIRFTQETSMVEIPETINLIPKERCCRGGYGVKTTYNDETQTIQRIVANLRLERIKFLTTPFTQTSGCMFQCFDGLGALLHEKLVASDAIVTRDVNIGYPDPSAVESLGRDRTVEFLFTGEVVSNETTNGWCYTSCSKCYRKLQRGFSSFTRAYCHYDNAVGVLRLSSHCSSLGTLSNSVGQIGQIPLGFVAFDGDMTKQTNSCAEEIARLTVTPSRTLYN</sequence>
<gene>
    <name evidence="1" type="ORF">DARMORV10_C04P23910.1</name>
</gene>
<proteinExistence type="predicted"/>